<gene>
    <name evidence="4" type="ORF">BTUL_0073g00230</name>
</gene>
<proteinExistence type="predicted"/>
<feature type="compositionally biased region" description="Basic and acidic residues" evidence="1">
    <location>
        <begin position="132"/>
        <end position="142"/>
    </location>
</feature>
<reference evidence="4 5" key="1">
    <citation type="submission" date="2017-12" db="EMBL/GenBank/DDBJ databases">
        <title>Comparative genomics of Botrytis spp.</title>
        <authorList>
            <person name="Valero-Jimenez C.A."/>
            <person name="Tapia P."/>
            <person name="Veloso J."/>
            <person name="Silva-Moreno E."/>
            <person name="Staats M."/>
            <person name="Valdes J.H."/>
            <person name="Van Kan J.A.L."/>
        </authorList>
    </citation>
    <scope>NUCLEOTIDE SEQUENCE [LARGE SCALE GENOMIC DNA]</scope>
    <source>
        <strain evidence="4 5">Bt9001</strain>
    </source>
</reference>
<feature type="compositionally biased region" description="Basic and acidic residues" evidence="1">
    <location>
        <begin position="148"/>
        <end position="158"/>
    </location>
</feature>
<keyword evidence="2" id="KW-0812">Transmembrane</keyword>
<evidence type="ECO:0000256" key="2">
    <source>
        <dbReference type="SAM" id="Phobius"/>
    </source>
</evidence>
<keyword evidence="2" id="KW-0472">Membrane</keyword>
<accession>A0A4Z1ELT2</accession>
<dbReference type="AlphaFoldDB" id="A0A4Z1ELT2"/>
<keyword evidence="3" id="KW-0732">Signal</keyword>
<evidence type="ECO:0000256" key="3">
    <source>
        <dbReference type="SAM" id="SignalP"/>
    </source>
</evidence>
<dbReference type="EMBL" id="PQXH01000073">
    <property type="protein sequence ID" value="TGO13255.1"/>
    <property type="molecule type" value="Genomic_DNA"/>
</dbReference>
<protein>
    <submittedName>
        <fullName evidence="4">Uncharacterized protein</fullName>
    </submittedName>
</protein>
<evidence type="ECO:0000313" key="5">
    <source>
        <dbReference type="Proteomes" id="UP000297777"/>
    </source>
</evidence>
<comment type="caution">
    <text evidence="4">The sequence shown here is derived from an EMBL/GenBank/DDBJ whole genome shotgun (WGS) entry which is preliminary data.</text>
</comment>
<keyword evidence="5" id="KW-1185">Reference proteome</keyword>
<organism evidence="4 5">
    <name type="scientific">Botrytis tulipae</name>
    <dbReference type="NCBI Taxonomy" id="87230"/>
    <lineage>
        <taxon>Eukaryota</taxon>
        <taxon>Fungi</taxon>
        <taxon>Dikarya</taxon>
        <taxon>Ascomycota</taxon>
        <taxon>Pezizomycotina</taxon>
        <taxon>Leotiomycetes</taxon>
        <taxon>Helotiales</taxon>
        <taxon>Sclerotiniaceae</taxon>
        <taxon>Botrytis</taxon>
    </lineage>
</organism>
<evidence type="ECO:0000313" key="4">
    <source>
        <dbReference type="EMBL" id="TGO13255.1"/>
    </source>
</evidence>
<feature type="compositionally biased region" description="Basic and acidic residues" evidence="1">
    <location>
        <begin position="174"/>
        <end position="183"/>
    </location>
</feature>
<feature type="signal peptide" evidence="3">
    <location>
        <begin position="1"/>
        <end position="24"/>
    </location>
</feature>
<name>A0A4Z1ELT2_9HELO</name>
<feature type="transmembrane region" description="Helical" evidence="2">
    <location>
        <begin position="31"/>
        <end position="50"/>
    </location>
</feature>
<feature type="compositionally biased region" description="Basic and acidic residues" evidence="1">
    <location>
        <begin position="74"/>
        <end position="86"/>
    </location>
</feature>
<feature type="region of interest" description="Disordered" evidence="1">
    <location>
        <begin position="74"/>
        <end position="183"/>
    </location>
</feature>
<feature type="compositionally biased region" description="Low complexity" evidence="1">
    <location>
        <begin position="159"/>
        <end position="172"/>
    </location>
</feature>
<keyword evidence="2" id="KW-1133">Transmembrane helix</keyword>
<evidence type="ECO:0000256" key="1">
    <source>
        <dbReference type="SAM" id="MobiDB-lite"/>
    </source>
</evidence>
<dbReference type="OrthoDB" id="3560783at2759"/>
<dbReference type="Proteomes" id="UP000297777">
    <property type="component" value="Unassembled WGS sequence"/>
</dbReference>
<feature type="chain" id="PRO_5021250430" evidence="3">
    <location>
        <begin position="25"/>
        <end position="183"/>
    </location>
</feature>
<feature type="compositionally biased region" description="Polar residues" evidence="1">
    <location>
        <begin position="114"/>
        <end position="130"/>
    </location>
</feature>
<sequence>MLLSISLAMLVLALGLYLSQSGTAEPNGTKYVILLYTIGLVLFVGAYSIAQSLGIEEVRSEVGIINRYMAERKANHPSRDTGDRCRPQTAQITTRTDENSESDPLLKQAKTSEETSFPTTEITERNSSTAPRPEKRCRDQAKDYLPPDLERGITEDSTSKSGSEASSRSKSSIKGKERVGKKD</sequence>